<reference evidence="2 3" key="1">
    <citation type="journal article" date="2009" name="Appl. Environ. Microbiol.">
        <title>Genomic analysis of 'Elusimicrobium minutum,' the first cultivated representative of the phylum 'Elusimicrobia' (formerly termite group 1).</title>
        <authorList>
            <person name="Herlemann D.P.R."/>
            <person name="Geissinger O."/>
            <person name="Ikeda-Ohtsubo W."/>
            <person name="Kunin V."/>
            <person name="Sun H."/>
            <person name="Lapidus A."/>
            <person name="Hugenholtz P."/>
            <person name="Brune A."/>
        </authorList>
    </citation>
    <scope>NUCLEOTIDE SEQUENCE [LARGE SCALE GENOMIC DNA]</scope>
    <source>
        <strain evidence="2 3">Pei191</strain>
    </source>
</reference>
<organism evidence="2 3">
    <name type="scientific">Elusimicrobium minutum (strain Pei191)</name>
    <dbReference type="NCBI Taxonomy" id="445932"/>
    <lineage>
        <taxon>Bacteria</taxon>
        <taxon>Pseudomonadati</taxon>
        <taxon>Elusimicrobiota</taxon>
        <taxon>Elusimicrobia</taxon>
        <taxon>Elusimicrobiales</taxon>
        <taxon>Elusimicrobiaceae</taxon>
        <taxon>Elusimicrobium</taxon>
    </lineage>
</organism>
<evidence type="ECO:0000313" key="2">
    <source>
        <dbReference type="EMBL" id="ACC98371.1"/>
    </source>
</evidence>
<accession>B2KCX5</accession>
<dbReference type="KEGG" id="emi:Emin_0816"/>
<dbReference type="EMBL" id="CP001055">
    <property type="protein sequence ID" value="ACC98371.1"/>
    <property type="molecule type" value="Genomic_DNA"/>
</dbReference>
<gene>
    <name evidence="2" type="ordered locus">Emin_0816</name>
</gene>
<dbReference type="Proteomes" id="UP000001029">
    <property type="component" value="Chromosome"/>
</dbReference>
<feature type="signal peptide" evidence="1">
    <location>
        <begin position="1"/>
        <end position="19"/>
    </location>
</feature>
<dbReference type="RefSeq" id="WP_012414986.1">
    <property type="nucleotide sequence ID" value="NC_010644.1"/>
</dbReference>
<feature type="chain" id="PRO_5002780062" evidence="1">
    <location>
        <begin position="20"/>
        <end position="234"/>
    </location>
</feature>
<keyword evidence="1" id="KW-0732">Signal</keyword>
<keyword evidence="3" id="KW-1185">Reference proteome</keyword>
<dbReference type="STRING" id="445932.Emin_0816"/>
<protein>
    <submittedName>
        <fullName evidence="2">Uncharacterized protein</fullName>
    </submittedName>
</protein>
<name>B2KCX5_ELUMP</name>
<sequence>MKKFIPIPFVLLLTAFCFAETIDSVAFHPSPTGNYDVLNISKNLELKEKANINFLEAKGSLTVKGTDGGAGTIVVGKGLTVGQAASLPSAELITPKLDITGTSEVDVKGNAKIAKLANDANTKAATFNAQNVLTCKVKGQDSASNISVQTQGGGYAAFPSASASGTLRWVEIQDISGGKHMILVEQSAGTANCKANDYCCIDPSSTACLTSMKDNIAAASTIQVGNESQTIICN</sequence>
<evidence type="ECO:0000256" key="1">
    <source>
        <dbReference type="SAM" id="SignalP"/>
    </source>
</evidence>
<evidence type="ECO:0000313" key="3">
    <source>
        <dbReference type="Proteomes" id="UP000001029"/>
    </source>
</evidence>
<dbReference type="AlphaFoldDB" id="B2KCX5"/>
<proteinExistence type="predicted"/>
<dbReference type="HOGENOM" id="CLU_1183550_0_0_0"/>